<evidence type="ECO:0000313" key="2">
    <source>
        <dbReference type="EMBL" id="OIP87475.1"/>
    </source>
</evidence>
<dbReference type="AlphaFoldDB" id="A0A1J5HST9"/>
<keyword evidence="1" id="KW-0812">Transmembrane</keyword>
<feature type="transmembrane region" description="Helical" evidence="1">
    <location>
        <begin position="197"/>
        <end position="225"/>
    </location>
</feature>
<feature type="transmembrane region" description="Helical" evidence="1">
    <location>
        <begin position="292"/>
        <end position="309"/>
    </location>
</feature>
<dbReference type="Proteomes" id="UP000182344">
    <property type="component" value="Unassembled WGS sequence"/>
</dbReference>
<dbReference type="STRING" id="1805376.AUK05_01205"/>
<protein>
    <recommendedName>
        <fullName evidence="4">Glycosyltransferase RgtA/B/C/D-like domain-containing protein</fullName>
    </recommendedName>
</protein>
<reference evidence="2 3" key="1">
    <citation type="journal article" date="2016" name="Environ. Microbiol.">
        <title>Genomic resolution of a cold subsurface aquifer community provides metabolic insights for novel microbes adapted to high CO concentrations.</title>
        <authorList>
            <person name="Probst A.J."/>
            <person name="Castelle C.J."/>
            <person name="Singh A."/>
            <person name="Brown C.T."/>
            <person name="Anantharaman K."/>
            <person name="Sharon I."/>
            <person name="Hug L.A."/>
            <person name="Burstein D."/>
            <person name="Emerson J.B."/>
            <person name="Thomas B.C."/>
            <person name="Banfield J.F."/>
        </authorList>
    </citation>
    <scope>NUCLEOTIDE SEQUENCE [LARGE SCALE GENOMIC DNA]</scope>
    <source>
        <strain evidence="2">CG2_30_35_20</strain>
    </source>
</reference>
<feature type="transmembrane region" description="Helical" evidence="1">
    <location>
        <begin position="124"/>
        <end position="146"/>
    </location>
</feature>
<feature type="transmembrane region" description="Helical" evidence="1">
    <location>
        <begin position="166"/>
        <end position="185"/>
    </location>
</feature>
<feature type="transmembrane region" description="Helical" evidence="1">
    <location>
        <begin position="375"/>
        <end position="396"/>
    </location>
</feature>
<feature type="transmembrane region" description="Helical" evidence="1">
    <location>
        <begin position="93"/>
        <end position="112"/>
    </location>
</feature>
<feature type="transmembrane region" description="Helical" evidence="1">
    <location>
        <begin position="353"/>
        <end position="369"/>
    </location>
</feature>
<keyword evidence="1" id="KW-1133">Transmembrane helix</keyword>
<feature type="transmembrane region" description="Helical" evidence="1">
    <location>
        <begin position="321"/>
        <end position="341"/>
    </location>
</feature>
<evidence type="ECO:0000256" key="1">
    <source>
        <dbReference type="SAM" id="Phobius"/>
    </source>
</evidence>
<comment type="caution">
    <text evidence="2">The sequence shown here is derived from an EMBL/GenBank/DDBJ whole genome shotgun (WGS) entry which is preliminary data.</text>
</comment>
<evidence type="ECO:0000313" key="3">
    <source>
        <dbReference type="Proteomes" id="UP000182344"/>
    </source>
</evidence>
<evidence type="ECO:0008006" key="4">
    <source>
        <dbReference type="Google" id="ProtNLM"/>
    </source>
</evidence>
<name>A0A1J5HST9_9BACT</name>
<sequence length="540" mass="62686">MVKKTITHLIFLFCLIAQVIPVIRSGTSIENGIGFWGPNGHDGVWHLALINQINNPFVINMPIFSGEILKNYHPFFDIFIAYISKITSIPPSYLLFQIFPIISAFFYLFFSFKIGKLITKSDKGGLILILLNTVNTSFGWVINYQNHHNFEGESLFWSMQSPSNQLNPPLVFSLVLLLIIIYILISNSKTLSKLNLIYISLILILLPVIKAYSAIPAFIIFFVYIIKTKRYYKTFLLSLFLSIVLFAQFNKNSSSLLIWQPFWFVRSLFESTDRLYFPRFTSLAHSTVLKQIIFYTFGIPIFLIGNYAFRLLAVFNKPKHSWFYTSLWFSAILLTALPLFFVQTGTGWNTIQFLYYAIFLLNIPLAHYLTTVNIFVPLFIITVQLIPLFASFPQYVDKNPPAFLPNTEIKCLNYLKQLPSAIILTYPYNPYLKSKMTTPIPLYAYETTSYVSAYSKQITYLADEMNLANSGYDWKTRRQNSDKFFLQQNIYQDRGFLLNNQIDYIYLAGSQISLFNFDFSNLFIKSVFQNQDCQIYKILK</sequence>
<proteinExistence type="predicted"/>
<organism evidence="2 3">
    <name type="scientific">Candidatus Shapirobacteria bacterium CG2_30_35_20</name>
    <dbReference type="NCBI Taxonomy" id="1805376"/>
    <lineage>
        <taxon>Bacteria</taxon>
        <taxon>Candidatus Shapironibacteriota</taxon>
    </lineage>
</organism>
<accession>A0A1J5HST9</accession>
<keyword evidence="1" id="KW-0472">Membrane</keyword>
<dbReference type="EMBL" id="MNZO01000017">
    <property type="protein sequence ID" value="OIP87475.1"/>
    <property type="molecule type" value="Genomic_DNA"/>
</dbReference>
<gene>
    <name evidence="2" type="ORF">AUK05_01205</name>
</gene>